<dbReference type="AlphaFoldDB" id="X1F339"/>
<accession>X1F339</accession>
<protein>
    <submittedName>
        <fullName evidence="1">Uncharacterized protein</fullName>
    </submittedName>
</protein>
<dbReference type="EMBL" id="BART01032837">
    <property type="protein sequence ID" value="GAH15228.1"/>
    <property type="molecule type" value="Genomic_DNA"/>
</dbReference>
<gene>
    <name evidence="1" type="ORF">S01H4_56636</name>
</gene>
<organism evidence="1">
    <name type="scientific">marine sediment metagenome</name>
    <dbReference type="NCBI Taxonomy" id="412755"/>
    <lineage>
        <taxon>unclassified sequences</taxon>
        <taxon>metagenomes</taxon>
        <taxon>ecological metagenomes</taxon>
    </lineage>
</organism>
<reference evidence="1" key="1">
    <citation type="journal article" date="2014" name="Front. Microbiol.">
        <title>High frequency of phylogenetically diverse reductive dehalogenase-homologous genes in deep subseafloor sedimentary metagenomes.</title>
        <authorList>
            <person name="Kawai M."/>
            <person name="Futagami T."/>
            <person name="Toyoda A."/>
            <person name="Takaki Y."/>
            <person name="Nishi S."/>
            <person name="Hori S."/>
            <person name="Arai W."/>
            <person name="Tsubouchi T."/>
            <person name="Morono Y."/>
            <person name="Uchiyama I."/>
            <person name="Ito T."/>
            <person name="Fujiyama A."/>
            <person name="Inagaki F."/>
            <person name="Takami H."/>
        </authorList>
    </citation>
    <scope>NUCLEOTIDE SEQUENCE</scope>
    <source>
        <strain evidence="1">Expedition CK06-06</strain>
    </source>
</reference>
<feature type="non-terminal residue" evidence="1">
    <location>
        <position position="1"/>
    </location>
</feature>
<comment type="caution">
    <text evidence="1">The sequence shown here is derived from an EMBL/GenBank/DDBJ whole genome shotgun (WGS) entry which is preliminary data.</text>
</comment>
<evidence type="ECO:0000313" key="1">
    <source>
        <dbReference type="EMBL" id="GAH15228.1"/>
    </source>
</evidence>
<name>X1F339_9ZZZZ</name>
<sequence>LVAEAHNFAPKLVYVDDKNAITETKREVGATPF</sequence>
<proteinExistence type="predicted"/>